<dbReference type="SUPFAM" id="SSF140931">
    <property type="entry name" value="Fic-like"/>
    <property type="match status" value="1"/>
</dbReference>
<evidence type="ECO:0000256" key="7">
    <source>
        <dbReference type="ARBA" id="ARBA00048696"/>
    </source>
</evidence>
<evidence type="ECO:0000256" key="3">
    <source>
        <dbReference type="ARBA" id="ARBA00022741"/>
    </source>
</evidence>
<organism evidence="9 10">
    <name type="scientific">Undibacterium pigrum</name>
    <dbReference type="NCBI Taxonomy" id="401470"/>
    <lineage>
        <taxon>Bacteria</taxon>
        <taxon>Pseudomonadati</taxon>
        <taxon>Pseudomonadota</taxon>
        <taxon>Betaproteobacteria</taxon>
        <taxon>Burkholderiales</taxon>
        <taxon>Oxalobacteraceae</taxon>
        <taxon>Undibacterium</taxon>
    </lineage>
</organism>
<evidence type="ECO:0000313" key="9">
    <source>
        <dbReference type="EMBL" id="PXX41404.1"/>
    </source>
</evidence>
<dbReference type="InterPro" id="IPR003812">
    <property type="entry name" value="Fido"/>
</dbReference>
<dbReference type="PANTHER" id="PTHR39560">
    <property type="entry name" value="PROTEIN ADENYLYLTRANSFERASE FIC-RELATED"/>
    <property type="match status" value="1"/>
</dbReference>
<evidence type="ECO:0000313" key="10">
    <source>
        <dbReference type="Proteomes" id="UP000247792"/>
    </source>
</evidence>
<keyword evidence="4" id="KW-0067">ATP-binding</keyword>
<feature type="domain" description="Fido" evidence="8">
    <location>
        <begin position="52"/>
        <end position="188"/>
    </location>
</feature>
<dbReference type="EC" id="2.7.7.108" evidence="5"/>
<dbReference type="EMBL" id="QJKB01000007">
    <property type="protein sequence ID" value="PXX41404.1"/>
    <property type="molecule type" value="Genomic_DNA"/>
</dbReference>
<evidence type="ECO:0000256" key="1">
    <source>
        <dbReference type="ARBA" id="ARBA00022679"/>
    </source>
</evidence>
<dbReference type="RefSeq" id="WP_110256640.1">
    <property type="nucleotide sequence ID" value="NZ_QJKB01000007.1"/>
</dbReference>
<dbReference type="PROSITE" id="PS51459">
    <property type="entry name" value="FIDO"/>
    <property type="match status" value="1"/>
</dbReference>
<dbReference type="GO" id="GO:0005524">
    <property type="term" value="F:ATP binding"/>
    <property type="evidence" value="ECO:0007669"/>
    <property type="project" value="UniProtKB-KW"/>
</dbReference>
<evidence type="ECO:0000256" key="5">
    <source>
        <dbReference type="ARBA" id="ARBA00034531"/>
    </source>
</evidence>
<keyword evidence="10" id="KW-1185">Reference proteome</keyword>
<dbReference type="Gene3D" id="1.10.3290.10">
    <property type="entry name" value="Fido-like domain"/>
    <property type="match status" value="1"/>
</dbReference>
<gene>
    <name evidence="9" type="ORF">DFR42_10755</name>
</gene>
<comment type="catalytic activity">
    <reaction evidence="7">
        <text>L-tyrosyl-[protein] + ATP = O-(5'-adenylyl)-L-tyrosyl-[protein] + diphosphate</text>
        <dbReference type="Rhea" id="RHEA:54288"/>
        <dbReference type="Rhea" id="RHEA-COMP:10136"/>
        <dbReference type="Rhea" id="RHEA-COMP:13846"/>
        <dbReference type="ChEBI" id="CHEBI:30616"/>
        <dbReference type="ChEBI" id="CHEBI:33019"/>
        <dbReference type="ChEBI" id="CHEBI:46858"/>
        <dbReference type="ChEBI" id="CHEBI:83624"/>
        <dbReference type="EC" id="2.7.7.108"/>
    </reaction>
</comment>
<keyword evidence="2" id="KW-0548">Nucleotidyltransferase</keyword>
<dbReference type="Pfam" id="PF02661">
    <property type="entry name" value="Fic"/>
    <property type="match status" value="1"/>
</dbReference>
<reference evidence="9 10" key="1">
    <citation type="submission" date="2018-05" db="EMBL/GenBank/DDBJ databases">
        <title>Genomic Encyclopedia of Type Strains, Phase IV (KMG-IV): sequencing the most valuable type-strain genomes for metagenomic binning, comparative biology and taxonomic classification.</title>
        <authorList>
            <person name="Goeker M."/>
        </authorList>
    </citation>
    <scope>NUCLEOTIDE SEQUENCE [LARGE SCALE GENOMIC DNA]</scope>
    <source>
        <strain evidence="9 10">DSM 19792</strain>
    </source>
</reference>
<dbReference type="Proteomes" id="UP000247792">
    <property type="component" value="Unassembled WGS sequence"/>
</dbReference>
<comment type="catalytic activity">
    <reaction evidence="6">
        <text>L-threonyl-[protein] + ATP = 3-O-(5'-adenylyl)-L-threonyl-[protein] + diphosphate</text>
        <dbReference type="Rhea" id="RHEA:54292"/>
        <dbReference type="Rhea" id="RHEA-COMP:11060"/>
        <dbReference type="Rhea" id="RHEA-COMP:13847"/>
        <dbReference type="ChEBI" id="CHEBI:30013"/>
        <dbReference type="ChEBI" id="CHEBI:30616"/>
        <dbReference type="ChEBI" id="CHEBI:33019"/>
        <dbReference type="ChEBI" id="CHEBI:138113"/>
        <dbReference type="EC" id="2.7.7.108"/>
    </reaction>
</comment>
<evidence type="ECO:0000259" key="8">
    <source>
        <dbReference type="PROSITE" id="PS51459"/>
    </source>
</evidence>
<dbReference type="GO" id="GO:0051302">
    <property type="term" value="P:regulation of cell division"/>
    <property type="evidence" value="ECO:0007669"/>
    <property type="project" value="TreeGrafter"/>
</dbReference>
<comment type="caution">
    <text evidence="9">The sequence shown here is derived from an EMBL/GenBank/DDBJ whole genome shotgun (WGS) entry which is preliminary data.</text>
</comment>
<dbReference type="OrthoDB" id="9813719at2"/>
<proteinExistence type="predicted"/>
<dbReference type="AlphaFoldDB" id="A0A318J1Y2"/>
<evidence type="ECO:0000256" key="2">
    <source>
        <dbReference type="ARBA" id="ARBA00022695"/>
    </source>
</evidence>
<name>A0A318J1Y2_9BURK</name>
<keyword evidence="1" id="KW-0808">Transferase</keyword>
<evidence type="ECO:0000256" key="6">
    <source>
        <dbReference type="ARBA" id="ARBA00047939"/>
    </source>
</evidence>
<dbReference type="GO" id="GO:0070733">
    <property type="term" value="F:AMPylase activity"/>
    <property type="evidence" value="ECO:0007669"/>
    <property type="project" value="UniProtKB-EC"/>
</dbReference>
<accession>A0A318J1Y2</accession>
<sequence length="244" mass="27282">MFDPFGDFAAAGYLRNHEGLKDLEIIKIQEHVFFEANLPDAIAYLQSIDGPISYQDFLQVHNILFVDFYPWAGQDRHALGVGRLINKGSQIQFEVAELSRRAIEHGLDLGNEIEIMRNRPGEVMGYFAWGHPFLDGNGRTMLLVHTELCARAGIFIDWQASSKGAYLQALSNELAKPGKGILDAYLKPHLREQAFTGHWGEYIQAIPGLDGSSHAKSHIAEQAGDTGAMQRYEEFKIARGEQVP</sequence>
<evidence type="ECO:0000256" key="4">
    <source>
        <dbReference type="ARBA" id="ARBA00022840"/>
    </source>
</evidence>
<protein>
    <recommendedName>
        <fullName evidence="5">protein adenylyltransferase</fullName>
        <ecNumber evidence="5">2.7.7.108</ecNumber>
    </recommendedName>
</protein>
<dbReference type="PANTHER" id="PTHR39560:SF1">
    <property type="entry name" value="PROTEIN ADENYLYLTRANSFERASE FIC-RELATED"/>
    <property type="match status" value="1"/>
</dbReference>
<keyword evidence="3" id="KW-0547">Nucleotide-binding</keyword>
<dbReference type="InterPro" id="IPR036597">
    <property type="entry name" value="Fido-like_dom_sf"/>
</dbReference>